<proteinExistence type="predicted"/>
<name>A0A514DDK0_9CAUD</name>
<keyword evidence="2" id="KW-1185">Reference proteome</keyword>
<sequence>MTYAQPWEGITGTLRADDELLSLEDKAMPVRGAMMALTWHLNRATLRPGDKLGERMRTPQIGDLVVETTRGVATLRKEVYYRAFGYLIAKRTEWADTDAEREKWLEDNPDELDNDDERWHDTYWYVQYGPDPKDVCRWTNCSFVTVPTTLDFDR</sequence>
<evidence type="ECO:0000313" key="2">
    <source>
        <dbReference type="Proteomes" id="UP000316777"/>
    </source>
</evidence>
<accession>A0A514DDK0</accession>
<reference evidence="1 2" key="1">
    <citation type="submission" date="2019-05" db="EMBL/GenBank/DDBJ databases">
        <authorList>
            <person name="Pope W.H."/>
            <person name="Garlena R.A."/>
            <person name="Russell D.A."/>
            <person name="Jacobs-Sera D."/>
            <person name="Hatfull G.F."/>
        </authorList>
    </citation>
    <scope>NUCLEOTIDE SEQUENCE [LARGE SCALE GENOMIC DNA]</scope>
</reference>
<dbReference type="KEGG" id="vg:64766937"/>
<organism evidence="1 2">
    <name type="scientific">Mycobacterium phage Phrappuccino</name>
    <dbReference type="NCBI Taxonomy" id="2591223"/>
    <lineage>
        <taxon>Viruses</taxon>
        <taxon>Duplodnaviria</taxon>
        <taxon>Heunggongvirae</taxon>
        <taxon>Uroviricota</taxon>
        <taxon>Caudoviricetes</taxon>
        <taxon>Phrappuccinovirus</taxon>
        <taxon>Phrappuccinovirus phrappuccino</taxon>
        <taxon>Phreappuccinovirus Phrappuccino</taxon>
    </lineage>
</organism>
<dbReference type="EMBL" id="MK937592">
    <property type="protein sequence ID" value="QDH91691.1"/>
    <property type="molecule type" value="Genomic_DNA"/>
</dbReference>
<protein>
    <submittedName>
        <fullName evidence="1">Uncharacterized protein</fullName>
    </submittedName>
</protein>
<evidence type="ECO:0000313" key="1">
    <source>
        <dbReference type="EMBL" id="QDH91691.1"/>
    </source>
</evidence>
<dbReference type="GeneID" id="64766937"/>
<dbReference type="Proteomes" id="UP000316777">
    <property type="component" value="Segment"/>
</dbReference>
<gene>
    <name evidence="1" type="primary">13</name>
    <name evidence="1" type="ORF">SEA_PHRAPPUCCINO_13</name>
</gene>
<dbReference type="RefSeq" id="YP_010059702.1">
    <property type="nucleotide sequence ID" value="NC_054727.1"/>
</dbReference>